<evidence type="ECO:0000256" key="1">
    <source>
        <dbReference type="SAM" id="SignalP"/>
    </source>
</evidence>
<reference evidence="2" key="1">
    <citation type="submission" date="2013-07" db="EMBL/GenBank/DDBJ databases">
        <authorList>
            <consortium name="The Broad Institute Genome Sequencing Platform"/>
            <person name="Cuomo C."/>
            <person name="Litvintseva A."/>
            <person name="Chen Y."/>
            <person name="Heitman J."/>
            <person name="Sun S."/>
            <person name="Springer D."/>
            <person name="Dromer F."/>
            <person name="Young S.K."/>
            <person name="Zeng Q."/>
            <person name="Gargeya S."/>
            <person name="Fitzgerald M."/>
            <person name="Abouelleil A."/>
            <person name="Alvarado L."/>
            <person name="Berlin A.M."/>
            <person name="Chapman S.B."/>
            <person name="Dewar J."/>
            <person name="Goldberg J."/>
            <person name="Griggs A."/>
            <person name="Gujja S."/>
            <person name="Hansen M."/>
            <person name="Howarth C."/>
            <person name="Imamovic A."/>
            <person name="Larimer J."/>
            <person name="McCowan C."/>
            <person name="Murphy C."/>
            <person name="Pearson M."/>
            <person name="Priest M."/>
            <person name="Roberts A."/>
            <person name="Saif S."/>
            <person name="Shea T."/>
            <person name="Sykes S."/>
            <person name="Wortman J."/>
            <person name="Nusbaum C."/>
            <person name="Birren B."/>
        </authorList>
    </citation>
    <scope>NUCLEOTIDE SEQUENCE</scope>
    <source>
        <strain evidence="2">CBS 10118</strain>
    </source>
</reference>
<keyword evidence="1" id="KW-0732">Signal</keyword>
<feature type="chain" id="PRO_5042508460" evidence="1">
    <location>
        <begin position="24"/>
        <end position="290"/>
    </location>
</feature>
<dbReference type="RefSeq" id="XP_019046446.2">
    <property type="nucleotide sequence ID" value="XM_019191816.2"/>
</dbReference>
<name>A0AAJ8MA85_9TREE</name>
<evidence type="ECO:0000313" key="2">
    <source>
        <dbReference type="EMBL" id="WVW84041.1"/>
    </source>
</evidence>
<dbReference type="KEGG" id="kbi:30209594"/>
<dbReference type="GeneID" id="30209594"/>
<dbReference type="AlphaFoldDB" id="A0AAJ8MA85"/>
<organism evidence="2 3">
    <name type="scientific">Kwoniella bestiolae CBS 10118</name>
    <dbReference type="NCBI Taxonomy" id="1296100"/>
    <lineage>
        <taxon>Eukaryota</taxon>
        <taxon>Fungi</taxon>
        <taxon>Dikarya</taxon>
        <taxon>Basidiomycota</taxon>
        <taxon>Agaricomycotina</taxon>
        <taxon>Tremellomycetes</taxon>
        <taxon>Tremellales</taxon>
        <taxon>Cryptococcaceae</taxon>
        <taxon>Kwoniella</taxon>
    </lineage>
</organism>
<sequence length="290" mass="31751">MFASNMLSLIATSIFLILPLALALPEDASMVEYRSWLPENTCVCPYDPLIPEGWLGCVANCASHEKRVHLSTRDLTHLTRQVCICPEDEPNCPCPLIPPPDCCTSTYKREALTNVMPALHARSCPPEGEICHVVDGKVECIPCIEIRVICPEYKRAEADESDAIVCLATTEGRIRCPPCPRPCPLCPLAESKRDTEETSALWCPPCNPPHPPNCPQCWYNTFGTVVCPLCPWPPVTSTEPPKPTITFCPLSRKYCLAEPDGTYKCPGCGPIPITLDPIEVTGAEPTLPPA</sequence>
<dbReference type="EMBL" id="CP144544">
    <property type="protein sequence ID" value="WVW84041.1"/>
    <property type="molecule type" value="Genomic_DNA"/>
</dbReference>
<reference evidence="2" key="2">
    <citation type="submission" date="2024-02" db="EMBL/GenBank/DDBJ databases">
        <title>Comparative genomics of Cryptococcus and Kwoniella reveals pathogenesis evolution and contrasting modes of karyotype evolution via chromosome fusion or intercentromeric recombination.</title>
        <authorList>
            <person name="Coelho M.A."/>
            <person name="David-Palma M."/>
            <person name="Shea T."/>
            <person name="Bowers K."/>
            <person name="McGinley-Smith S."/>
            <person name="Mohammad A.W."/>
            <person name="Gnirke A."/>
            <person name="Yurkov A.M."/>
            <person name="Nowrousian M."/>
            <person name="Sun S."/>
            <person name="Cuomo C.A."/>
            <person name="Heitman J."/>
        </authorList>
    </citation>
    <scope>NUCLEOTIDE SEQUENCE</scope>
    <source>
        <strain evidence="2">CBS 10118</strain>
    </source>
</reference>
<evidence type="ECO:0000313" key="3">
    <source>
        <dbReference type="Proteomes" id="UP000092730"/>
    </source>
</evidence>
<proteinExistence type="predicted"/>
<feature type="signal peptide" evidence="1">
    <location>
        <begin position="1"/>
        <end position="23"/>
    </location>
</feature>
<accession>A0AAJ8MA85</accession>
<keyword evidence="3" id="KW-1185">Reference proteome</keyword>
<protein>
    <submittedName>
        <fullName evidence="2">Uncharacterized protein</fullName>
    </submittedName>
</protein>
<gene>
    <name evidence="2" type="ORF">I302_106069</name>
</gene>
<dbReference type="Proteomes" id="UP000092730">
    <property type="component" value="Chromosome 4"/>
</dbReference>